<dbReference type="SUPFAM" id="SSF54106">
    <property type="entry name" value="LysM domain"/>
    <property type="match status" value="1"/>
</dbReference>
<dbReference type="InterPro" id="IPR018392">
    <property type="entry name" value="LysM"/>
</dbReference>
<name>A0A133KIW4_HEYCO</name>
<proteinExistence type="predicted"/>
<gene>
    <name evidence="3" type="ORF">HMPREF3213_02617</name>
</gene>
<dbReference type="CDD" id="cd12797">
    <property type="entry name" value="M23_peptidase"/>
    <property type="match status" value="1"/>
</dbReference>
<dbReference type="InterPro" id="IPR036779">
    <property type="entry name" value="LysM_dom_sf"/>
</dbReference>
<dbReference type="CDD" id="cd00118">
    <property type="entry name" value="LysM"/>
    <property type="match status" value="1"/>
</dbReference>
<dbReference type="SUPFAM" id="SSF51261">
    <property type="entry name" value="Duplicated hybrid motif"/>
    <property type="match status" value="1"/>
</dbReference>
<organism evidence="3 4">
    <name type="scientific">Heyndrickxia coagulans</name>
    <name type="common">Weizmannia coagulans</name>
    <dbReference type="NCBI Taxonomy" id="1398"/>
    <lineage>
        <taxon>Bacteria</taxon>
        <taxon>Bacillati</taxon>
        <taxon>Bacillota</taxon>
        <taxon>Bacilli</taxon>
        <taxon>Bacillales</taxon>
        <taxon>Bacillaceae</taxon>
        <taxon>Heyndrickxia</taxon>
    </lineage>
</organism>
<dbReference type="Pfam" id="PF01551">
    <property type="entry name" value="Peptidase_M23"/>
    <property type="match status" value="1"/>
</dbReference>
<evidence type="ECO:0000259" key="2">
    <source>
        <dbReference type="PROSITE" id="PS51782"/>
    </source>
</evidence>
<dbReference type="InterPro" id="IPR011055">
    <property type="entry name" value="Dup_hybrid_motif"/>
</dbReference>
<reference evidence="4" key="1">
    <citation type="submission" date="2016-01" db="EMBL/GenBank/DDBJ databases">
        <authorList>
            <person name="Mitreva M."/>
            <person name="Pepin K.H."/>
            <person name="Mihindukulasuriya K.A."/>
            <person name="Fulton R."/>
            <person name="Fronick C."/>
            <person name="O'Laughlin M."/>
            <person name="Miner T."/>
            <person name="Herter B."/>
            <person name="Rosa B.A."/>
            <person name="Cordes M."/>
            <person name="Tomlinson C."/>
            <person name="Wollam A."/>
            <person name="Palsikar V.B."/>
            <person name="Mardis E.R."/>
            <person name="Wilson R.K."/>
        </authorList>
    </citation>
    <scope>NUCLEOTIDE SEQUENCE [LARGE SCALE GENOMIC DNA]</scope>
    <source>
        <strain evidence="4">GED7749B</strain>
    </source>
</reference>
<feature type="signal peptide" evidence="1">
    <location>
        <begin position="1"/>
        <end position="31"/>
    </location>
</feature>
<feature type="chain" id="PRO_5038435536" evidence="1">
    <location>
        <begin position="32"/>
        <end position="241"/>
    </location>
</feature>
<evidence type="ECO:0000313" key="4">
    <source>
        <dbReference type="Proteomes" id="UP000070376"/>
    </source>
</evidence>
<dbReference type="SMART" id="SM00257">
    <property type="entry name" value="LysM"/>
    <property type="match status" value="1"/>
</dbReference>
<dbReference type="PANTHER" id="PTHR21666">
    <property type="entry name" value="PEPTIDASE-RELATED"/>
    <property type="match status" value="1"/>
</dbReference>
<feature type="domain" description="LysM" evidence="2">
    <location>
        <begin position="195"/>
        <end position="238"/>
    </location>
</feature>
<dbReference type="PROSITE" id="PS51782">
    <property type="entry name" value="LYSM"/>
    <property type="match status" value="1"/>
</dbReference>
<dbReference type="Gene3D" id="3.10.350.10">
    <property type="entry name" value="LysM domain"/>
    <property type="match status" value="1"/>
</dbReference>
<accession>A0A133KIW4</accession>
<dbReference type="Gene3D" id="2.70.70.10">
    <property type="entry name" value="Glucose Permease (Domain IIA)"/>
    <property type="match status" value="1"/>
</dbReference>
<dbReference type="InterPro" id="IPR016047">
    <property type="entry name" value="M23ase_b-sheet_dom"/>
</dbReference>
<dbReference type="Proteomes" id="UP000070376">
    <property type="component" value="Unassembled WGS sequence"/>
</dbReference>
<protein>
    <submittedName>
        <fullName evidence="3">Peptidase, M23 family</fullName>
    </submittedName>
</protein>
<dbReference type="PANTHER" id="PTHR21666:SF270">
    <property type="entry name" value="MUREIN HYDROLASE ACTIVATOR ENVC"/>
    <property type="match status" value="1"/>
</dbReference>
<keyword evidence="1" id="KW-0732">Signal</keyword>
<evidence type="ECO:0000256" key="1">
    <source>
        <dbReference type="SAM" id="SignalP"/>
    </source>
</evidence>
<dbReference type="PATRIC" id="fig|1398.22.peg.2620"/>
<dbReference type="GO" id="GO:0004222">
    <property type="term" value="F:metalloendopeptidase activity"/>
    <property type="evidence" value="ECO:0007669"/>
    <property type="project" value="TreeGrafter"/>
</dbReference>
<dbReference type="AlphaFoldDB" id="A0A133KIW4"/>
<sequence length="241" mass="26016">MDQLPAYIKICLFVSLTAACLGFACSANDVAASGSVIHEATKDWIFPAAGTISDTFNTRYGTHKGLDIAGRYRAKVFSAQEGTVTRSYLSASYGHVVFIRHPSGYETVYAHLAGRAVRAGQHVEKGKVVGYMGSTGHSTGTHLHFEVHNGPWTPDKKNAIDPFLIFGPGAPGQTVSANAHDPYGVFDASAVPQPGAYTVKKGDTLWNIALHFHTSVGRLKSWNKLRSDRIMAGQVLKIKNE</sequence>
<comment type="caution">
    <text evidence="3">The sequence shown here is derived from an EMBL/GenBank/DDBJ whole genome shotgun (WGS) entry which is preliminary data.</text>
</comment>
<dbReference type="InterPro" id="IPR050570">
    <property type="entry name" value="Cell_wall_metabolism_enzyme"/>
</dbReference>
<evidence type="ECO:0000313" key="3">
    <source>
        <dbReference type="EMBL" id="KWZ79513.1"/>
    </source>
</evidence>
<dbReference type="EMBL" id="LRPN01000116">
    <property type="protein sequence ID" value="KWZ79513.1"/>
    <property type="molecule type" value="Genomic_DNA"/>
</dbReference>
<dbReference type="Pfam" id="PF01476">
    <property type="entry name" value="LysM"/>
    <property type="match status" value="1"/>
</dbReference>